<dbReference type="EMBL" id="BGZK01001281">
    <property type="protein sequence ID" value="GBP76214.1"/>
    <property type="molecule type" value="Genomic_DNA"/>
</dbReference>
<dbReference type="Proteomes" id="UP000299102">
    <property type="component" value="Unassembled WGS sequence"/>
</dbReference>
<protein>
    <recommendedName>
        <fullName evidence="3">Mariner Mos1 transposase</fullName>
    </recommendedName>
</protein>
<accession>A0A4C1YMW1</accession>
<keyword evidence="2" id="KW-1185">Reference proteome</keyword>
<evidence type="ECO:0008006" key="3">
    <source>
        <dbReference type="Google" id="ProtNLM"/>
    </source>
</evidence>
<reference evidence="1 2" key="1">
    <citation type="journal article" date="2019" name="Commun. Biol.">
        <title>The bagworm genome reveals a unique fibroin gene that provides high tensile strength.</title>
        <authorList>
            <person name="Kono N."/>
            <person name="Nakamura H."/>
            <person name="Ohtoshi R."/>
            <person name="Tomita M."/>
            <person name="Numata K."/>
            <person name="Arakawa K."/>
        </authorList>
    </citation>
    <scope>NUCLEOTIDE SEQUENCE [LARGE SCALE GENOMIC DNA]</scope>
</reference>
<name>A0A4C1YMW1_EUMVA</name>
<organism evidence="1 2">
    <name type="scientific">Eumeta variegata</name>
    <name type="common">Bagworm moth</name>
    <name type="synonym">Eumeta japonica</name>
    <dbReference type="NCBI Taxonomy" id="151549"/>
    <lineage>
        <taxon>Eukaryota</taxon>
        <taxon>Metazoa</taxon>
        <taxon>Ecdysozoa</taxon>
        <taxon>Arthropoda</taxon>
        <taxon>Hexapoda</taxon>
        <taxon>Insecta</taxon>
        <taxon>Pterygota</taxon>
        <taxon>Neoptera</taxon>
        <taxon>Endopterygota</taxon>
        <taxon>Lepidoptera</taxon>
        <taxon>Glossata</taxon>
        <taxon>Ditrysia</taxon>
        <taxon>Tineoidea</taxon>
        <taxon>Psychidae</taxon>
        <taxon>Oiketicinae</taxon>
        <taxon>Eumeta</taxon>
    </lineage>
</organism>
<gene>
    <name evidence="1" type="ORF">EVAR_74696_1</name>
</gene>
<evidence type="ECO:0000313" key="2">
    <source>
        <dbReference type="Proteomes" id="UP000299102"/>
    </source>
</evidence>
<dbReference type="AlphaFoldDB" id="A0A4C1YMW1"/>
<evidence type="ECO:0000313" key="1">
    <source>
        <dbReference type="EMBL" id="GBP76214.1"/>
    </source>
</evidence>
<comment type="caution">
    <text evidence="1">The sequence shown here is derived from an EMBL/GenBank/DDBJ whole genome shotgun (WGS) entry which is preliminary data.</text>
</comment>
<dbReference type="InterPro" id="IPR001888">
    <property type="entry name" value="Transposase_1"/>
</dbReference>
<dbReference type="OrthoDB" id="7510588at2759"/>
<proteinExistence type="predicted"/>
<sequence length="96" mass="11195">MNRVLICDYLDYRFDYVRKIPWSKGKHTLKATPGSTRNELVLCVGMVGLEGYLLYIELLPPGKTIYSDLYCQQLTRLKQEEKKHPELINRKCGFSP</sequence>
<dbReference type="Pfam" id="PF01359">
    <property type="entry name" value="Transposase_1"/>
    <property type="match status" value="1"/>
</dbReference>